<keyword evidence="3 5" id="KW-0067">ATP-binding</keyword>
<dbReference type="GO" id="GO:0006412">
    <property type="term" value="P:translation"/>
    <property type="evidence" value="ECO:0007669"/>
    <property type="project" value="UniProtKB-UniRule"/>
</dbReference>
<dbReference type="Pfam" id="PF01425">
    <property type="entry name" value="Amidase"/>
    <property type="match status" value="1"/>
</dbReference>
<dbReference type="InterPro" id="IPR004412">
    <property type="entry name" value="GatA"/>
</dbReference>
<evidence type="ECO:0000259" key="7">
    <source>
        <dbReference type="Pfam" id="PF01425"/>
    </source>
</evidence>
<gene>
    <name evidence="5" type="primary">gatA</name>
    <name evidence="8" type="ORF">UY98_C0044G0001</name>
</gene>
<reference evidence="8 9" key="1">
    <citation type="journal article" date="2015" name="Nature">
        <title>rRNA introns, odd ribosomes, and small enigmatic genomes across a large radiation of phyla.</title>
        <authorList>
            <person name="Brown C.T."/>
            <person name="Hug L.A."/>
            <person name="Thomas B.C."/>
            <person name="Sharon I."/>
            <person name="Castelle C.J."/>
            <person name="Singh A."/>
            <person name="Wilkins M.J."/>
            <person name="Williams K.H."/>
            <person name="Banfield J.F."/>
        </authorList>
    </citation>
    <scope>NUCLEOTIDE SEQUENCE [LARGE SCALE GENOMIC DNA]</scope>
</reference>
<comment type="catalytic activity">
    <reaction evidence="5">
        <text>L-glutamyl-tRNA(Gln) + L-glutamine + ATP + H2O = L-glutaminyl-tRNA(Gln) + L-glutamate + ADP + phosphate + H(+)</text>
        <dbReference type="Rhea" id="RHEA:17521"/>
        <dbReference type="Rhea" id="RHEA-COMP:9681"/>
        <dbReference type="Rhea" id="RHEA-COMP:9684"/>
        <dbReference type="ChEBI" id="CHEBI:15377"/>
        <dbReference type="ChEBI" id="CHEBI:15378"/>
        <dbReference type="ChEBI" id="CHEBI:29985"/>
        <dbReference type="ChEBI" id="CHEBI:30616"/>
        <dbReference type="ChEBI" id="CHEBI:43474"/>
        <dbReference type="ChEBI" id="CHEBI:58359"/>
        <dbReference type="ChEBI" id="CHEBI:78520"/>
        <dbReference type="ChEBI" id="CHEBI:78521"/>
        <dbReference type="ChEBI" id="CHEBI:456216"/>
        <dbReference type="EC" id="6.3.5.7"/>
    </reaction>
</comment>
<evidence type="ECO:0000256" key="2">
    <source>
        <dbReference type="ARBA" id="ARBA00022741"/>
    </source>
</evidence>
<feature type="domain" description="Amidase" evidence="7">
    <location>
        <begin position="24"/>
        <end position="465"/>
    </location>
</feature>
<dbReference type="GO" id="GO:0005524">
    <property type="term" value="F:ATP binding"/>
    <property type="evidence" value="ECO:0007669"/>
    <property type="project" value="UniProtKB-KW"/>
</dbReference>
<dbReference type="Gene3D" id="3.90.1300.10">
    <property type="entry name" value="Amidase signature (AS) domain"/>
    <property type="match status" value="1"/>
</dbReference>
<dbReference type="InterPro" id="IPR000120">
    <property type="entry name" value="Amidase"/>
</dbReference>
<dbReference type="PATRIC" id="fig|1618672.3.peg.637"/>
<keyword evidence="4 5" id="KW-0648">Protein biosynthesis</keyword>
<organism evidence="8 9">
    <name type="scientific">Candidatus Kaiserbacteria bacterium GW2011_GWA2_58_9</name>
    <dbReference type="NCBI Taxonomy" id="1618672"/>
    <lineage>
        <taxon>Bacteria</taxon>
        <taxon>Candidatus Kaiseribacteriota</taxon>
    </lineage>
</organism>
<dbReference type="EMBL" id="LCSD01000044">
    <property type="protein sequence ID" value="KKW45523.1"/>
    <property type="molecule type" value="Genomic_DNA"/>
</dbReference>
<dbReference type="PANTHER" id="PTHR11895">
    <property type="entry name" value="TRANSAMIDASE"/>
    <property type="match status" value="1"/>
</dbReference>
<dbReference type="Proteomes" id="UP000034789">
    <property type="component" value="Unassembled WGS sequence"/>
</dbReference>
<dbReference type="GO" id="GO:0016740">
    <property type="term" value="F:transferase activity"/>
    <property type="evidence" value="ECO:0007669"/>
    <property type="project" value="UniProtKB-KW"/>
</dbReference>
<dbReference type="HAMAP" id="MF_00120">
    <property type="entry name" value="GatA"/>
    <property type="match status" value="1"/>
</dbReference>
<feature type="region of interest" description="Disordered" evidence="6">
    <location>
        <begin position="134"/>
        <end position="155"/>
    </location>
</feature>
<comment type="caution">
    <text evidence="5">Lacks conserved residue(s) required for the propagation of feature annotation.</text>
</comment>
<protein>
    <recommendedName>
        <fullName evidence="5">Glutamyl-tRNA(Gln) amidotransferase subunit A</fullName>
        <shortName evidence="5">Glu-ADT subunit A</shortName>
        <ecNumber evidence="5">6.3.5.7</ecNumber>
    </recommendedName>
</protein>
<feature type="active site" description="Acyl-ester intermediate" evidence="5">
    <location>
        <position position="177"/>
    </location>
</feature>
<accession>A0A0G1YQ28</accession>
<evidence type="ECO:0000256" key="1">
    <source>
        <dbReference type="ARBA" id="ARBA00022598"/>
    </source>
</evidence>
<comment type="similarity">
    <text evidence="5">Belongs to the amidase family. GatA subfamily.</text>
</comment>
<dbReference type="GO" id="GO:0050567">
    <property type="term" value="F:glutaminyl-tRNA synthase (glutamine-hydrolyzing) activity"/>
    <property type="evidence" value="ECO:0007669"/>
    <property type="project" value="UniProtKB-UniRule"/>
</dbReference>
<name>A0A0G1YQ28_9BACT</name>
<dbReference type="GO" id="GO:0030956">
    <property type="term" value="C:glutamyl-tRNA(Gln) amidotransferase complex"/>
    <property type="evidence" value="ECO:0007669"/>
    <property type="project" value="InterPro"/>
</dbReference>
<evidence type="ECO:0000256" key="4">
    <source>
        <dbReference type="ARBA" id="ARBA00022917"/>
    </source>
</evidence>
<keyword evidence="8" id="KW-0808">Transferase</keyword>
<comment type="subunit">
    <text evidence="5">Heterotrimer of A, B and C subunits.</text>
</comment>
<dbReference type="SUPFAM" id="SSF75304">
    <property type="entry name" value="Amidase signature (AS) enzymes"/>
    <property type="match status" value="1"/>
</dbReference>
<dbReference type="EC" id="6.3.5.7" evidence="5"/>
<evidence type="ECO:0000313" key="9">
    <source>
        <dbReference type="Proteomes" id="UP000034789"/>
    </source>
</evidence>
<keyword evidence="1 5" id="KW-0436">Ligase</keyword>
<dbReference type="AlphaFoldDB" id="A0A0G1YQ28"/>
<comment type="function">
    <text evidence="5">Allows the formation of correctly charged Gln-tRNA(Gln) through the transamidation of misacylated Glu-tRNA(Gln) in organisms which lack glutaminyl-tRNA synthetase. The reaction takes place in the presence of glutamine and ATP through an activated gamma-phospho-Glu-tRNA(Gln).</text>
</comment>
<dbReference type="PANTHER" id="PTHR11895:SF151">
    <property type="entry name" value="GLUTAMYL-TRNA(GLN) AMIDOTRANSFERASE SUBUNIT A"/>
    <property type="match status" value="1"/>
</dbReference>
<evidence type="ECO:0000256" key="5">
    <source>
        <dbReference type="HAMAP-Rule" id="MF_00120"/>
    </source>
</evidence>
<feature type="active site" description="Charge relay system" evidence="5">
    <location>
        <position position="78"/>
    </location>
</feature>
<dbReference type="InterPro" id="IPR036928">
    <property type="entry name" value="AS_sf"/>
</dbReference>
<evidence type="ECO:0000256" key="3">
    <source>
        <dbReference type="ARBA" id="ARBA00022840"/>
    </source>
</evidence>
<evidence type="ECO:0000256" key="6">
    <source>
        <dbReference type="SAM" id="MobiDB-lite"/>
    </source>
</evidence>
<dbReference type="InterPro" id="IPR023631">
    <property type="entry name" value="Amidase_dom"/>
</dbReference>
<comment type="caution">
    <text evidence="8">The sequence shown here is derived from an EMBL/GenBank/DDBJ whole genome shotgun (WGS) entry which is preliminary data.</text>
</comment>
<dbReference type="NCBIfam" id="TIGR00132">
    <property type="entry name" value="gatA"/>
    <property type="match status" value="1"/>
</dbReference>
<evidence type="ECO:0000313" key="8">
    <source>
        <dbReference type="EMBL" id="KKW45523.1"/>
    </source>
</evidence>
<proteinExistence type="inferred from homology"/>
<sequence>MNVFRLTISDARRALDAKEYSALDLTNAYLDSIVKKDGAIHAYLEVWKNEAREEAKAADVLIARGESKPLTGIPLAVKDLILIEGRIASAGSKILEKYRASYDATAIKKLKAQNAVFLGRTNMDEFALGSSTENSAYGPTKNPHDTSRVPGGTSGGSAAAVSAGMALAALGSDTGGSIRQPSAFCGVVGLKPTYGSVSRFGLIAAASSLDQIGAIGKTVADARSIFECIRGYDEKDSTSLPASTRSDLGDSKGRTFRIGVPRAFLGEGTEPDMLKEFERTLAALGEAGYSIVDIELPSLKYALAVYYIINPAEVSTNLARFDGIRYGLSVSADDIQSVYAKTRESGFGPETRRRILVGTFVLSAGYADAYYRKARAVRELIRNDFAKAFGSVDVIATPISPVPAFKIGEKSSDPLAMYAADIFTVPVNLAGVPAISIPSGAVERDGKKLPVGFQLIAQHGGDETLFSIGEDVEKAGPIPTRHNPTV</sequence>
<keyword evidence="2 5" id="KW-0547">Nucleotide-binding</keyword>